<evidence type="ECO:0000313" key="1">
    <source>
        <dbReference type="EMBL" id="QJA48022.1"/>
    </source>
</evidence>
<dbReference type="EMBL" id="MT145007">
    <property type="protein sequence ID" value="QJI02507.1"/>
    <property type="molecule type" value="Genomic_DNA"/>
</dbReference>
<name>A0A6H1ZKM1_9ZZZZ</name>
<sequence>MKKFKVLSIFLAVIMLAGIAFAETPSTLKRNVWNAKQTFKHGVEITGTGDITATNIADVTRSIQLPLAAAIYDNAGSWDVIGNDGTTSPGIDYVDGIPAIIYATSAETASIAWTFIVPADYSSGLSFRMMVSSSSNTSYDSLGLDWVLFVNNFSTAFDAAAFAQTAVANTNAFPATSNVLLTFTADATAAADIAAGDVVTVGFFNNDGRTVGATTEIKAVEGRYTAIQ</sequence>
<accession>A0A6H1ZKM1</accession>
<gene>
    <name evidence="1" type="ORF">TM448A00811_0004</name>
    <name evidence="2" type="ORF">TM448B03299_0006</name>
</gene>
<organism evidence="1">
    <name type="scientific">viral metagenome</name>
    <dbReference type="NCBI Taxonomy" id="1070528"/>
    <lineage>
        <taxon>unclassified sequences</taxon>
        <taxon>metagenomes</taxon>
        <taxon>organismal metagenomes</taxon>
    </lineage>
</organism>
<protein>
    <submittedName>
        <fullName evidence="1">Uncharacterized protein</fullName>
    </submittedName>
</protein>
<reference evidence="1" key="1">
    <citation type="submission" date="2020-03" db="EMBL/GenBank/DDBJ databases">
        <title>The deep terrestrial virosphere.</title>
        <authorList>
            <person name="Holmfeldt K."/>
            <person name="Nilsson E."/>
            <person name="Simone D."/>
            <person name="Lopez-Fernandez M."/>
            <person name="Wu X."/>
            <person name="de Brujin I."/>
            <person name="Lundin D."/>
            <person name="Andersson A."/>
            <person name="Bertilsson S."/>
            <person name="Dopson M."/>
        </authorList>
    </citation>
    <scope>NUCLEOTIDE SEQUENCE</scope>
    <source>
        <strain evidence="1">TM448A00811</strain>
        <strain evidence="2">TM448B03299</strain>
    </source>
</reference>
<dbReference type="EMBL" id="MT144068">
    <property type="protein sequence ID" value="QJA48022.1"/>
    <property type="molecule type" value="Genomic_DNA"/>
</dbReference>
<dbReference type="AlphaFoldDB" id="A0A6H1ZKM1"/>
<evidence type="ECO:0000313" key="2">
    <source>
        <dbReference type="EMBL" id="QJI02507.1"/>
    </source>
</evidence>
<proteinExistence type="predicted"/>